<dbReference type="PANTHER" id="PTHR35455">
    <property type="entry name" value="UNNAMED PRODUCT"/>
    <property type="match status" value="1"/>
</dbReference>
<name>A0A7I4BDP6_PHYPA</name>
<protein>
    <submittedName>
        <fullName evidence="2">Uncharacterized protein</fullName>
    </submittedName>
</protein>
<keyword evidence="1" id="KW-0732">Signal</keyword>
<organism evidence="2 3">
    <name type="scientific">Physcomitrium patens</name>
    <name type="common">Spreading-leaved earth moss</name>
    <name type="synonym">Physcomitrella patens</name>
    <dbReference type="NCBI Taxonomy" id="3218"/>
    <lineage>
        <taxon>Eukaryota</taxon>
        <taxon>Viridiplantae</taxon>
        <taxon>Streptophyta</taxon>
        <taxon>Embryophyta</taxon>
        <taxon>Bryophyta</taxon>
        <taxon>Bryophytina</taxon>
        <taxon>Bryopsida</taxon>
        <taxon>Funariidae</taxon>
        <taxon>Funariales</taxon>
        <taxon>Funariaceae</taxon>
        <taxon>Physcomitrium</taxon>
    </lineage>
</organism>
<gene>
    <name evidence="2" type="primary">LOC112295095</name>
</gene>
<evidence type="ECO:0000313" key="3">
    <source>
        <dbReference type="Proteomes" id="UP000006727"/>
    </source>
</evidence>
<reference evidence="2 3" key="1">
    <citation type="journal article" date="2008" name="Science">
        <title>The Physcomitrella genome reveals evolutionary insights into the conquest of land by plants.</title>
        <authorList>
            <person name="Rensing S."/>
            <person name="Lang D."/>
            <person name="Zimmer A."/>
            <person name="Terry A."/>
            <person name="Salamov A."/>
            <person name="Shapiro H."/>
            <person name="Nishiyama T."/>
            <person name="Perroud P.-F."/>
            <person name="Lindquist E."/>
            <person name="Kamisugi Y."/>
            <person name="Tanahashi T."/>
            <person name="Sakakibara K."/>
            <person name="Fujita T."/>
            <person name="Oishi K."/>
            <person name="Shin-I T."/>
            <person name="Kuroki Y."/>
            <person name="Toyoda A."/>
            <person name="Suzuki Y."/>
            <person name="Hashimoto A."/>
            <person name="Yamaguchi K."/>
            <person name="Sugano A."/>
            <person name="Kohara Y."/>
            <person name="Fujiyama A."/>
            <person name="Anterola A."/>
            <person name="Aoki S."/>
            <person name="Ashton N."/>
            <person name="Barbazuk W.B."/>
            <person name="Barker E."/>
            <person name="Bennetzen J."/>
            <person name="Bezanilla M."/>
            <person name="Blankenship R."/>
            <person name="Cho S.H."/>
            <person name="Dutcher S."/>
            <person name="Estelle M."/>
            <person name="Fawcett J.A."/>
            <person name="Gundlach H."/>
            <person name="Hanada K."/>
            <person name="Heyl A."/>
            <person name="Hicks K.A."/>
            <person name="Hugh J."/>
            <person name="Lohr M."/>
            <person name="Mayer K."/>
            <person name="Melkozernov A."/>
            <person name="Murata T."/>
            <person name="Nelson D."/>
            <person name="Pils B."/>
            <person name="Prigge M."/>
            <person name="Reiss B."/>
            <person name="Renner T."/>
            <person name="Rombauts S."/>
            <person name="Rushton P."/>
            <person name="Sanderfoot A."/>
            <person name="Schween G."/>
            <person name="Shiu S.-H."/>
            <person name="Stueber K."/>
            <person name="Theodoulou F.L."/>
            <person name="Tu H."/>
            <person name="Van de Peer Y."/>
            <person name="Verrier P.J."/>
            <person name="Waters E."/>
            <person name="Wood A."/>
            <person name="Yang L."/>
            <person name="Cove D."/>
            <person name="Cuming A."/>
            <person name="Hasebe M."/>
            <person name="Lucas S."/>
            <person name="Mishler D.B."/>
            <person name="Reski R."/>
            <person name="Grigoriev I."/>
            <person name="Quatrano R.S."/>
            <person name="Boore J.L."/>
        </authorList>
    </citation>
    <scope>NUCLEOTIDE SEQUENCE [LARGE SCALE GENOMIC DNA]</scope>
    <source>
        <strain evidence="2 3">cv. Gransden 2004</strain>
    </source>
</reference>
<evidence type="ECO:0000313" key="2">
    <source>
        <dbReference type="EnsemblPlants" id="Pp3c18_1710V3.4"/>
    </source>
</evidence>
<proteinExistence type="predicted"/>
<dbReference type="PANTHER" id="PTHR35455:SF1">
    <property type="entry name" value="AGAP005842-PA"/>
    <property type="match status" value="1"/>
</dbReference>
<feature type="signal peptide" evidence="1">
    <location>
        <begin position="1"/>
        <end position="25"/>
    </location>
</feature>
<dbReference type="RefSeq" id="XP_024402040.1">
    <property type="nucleotide sequence ID" value="XM_024546272.2"/>
</dbReference>
<dbReference type="Proteomes" id="UP000006727">
    <property type="component" value="Chromosome 18"/>
</dbReference>
<dbReference type="EnsemblPlants" id="Pp3c18_1710V3.4">
    <property type="protein sequence ID" value="Pp3c18_1710V3.4"/>
    <property type="gene ID" value="Pp3c18_1710"/>
</dbReference>
<feature type="chain" id="PRO_5029762482" evidence="1">
    <location>
        <begin position="26"/>
        <end position="136"/>
    </location>
</feature>
<reference evidence="2" key="3">
    <citation type="submission" date="2020-12" db="UniProtKB">
        <authorList>
            <consortium name="EnsemblPlants"/>
        </authorList>
    </citation>
    <scope>IDENTIFICATION</scope>
</reference>
<reference evidence="2 3" key="2">
    <citation type="journal article" date="2018" name="Plant J.">
        <title>The Physcomitrella patens chromosome-scale assembly reveals moss genome structure and evolution.</title>
        <authorList>
            <person name="Lang D."/>
            <person name="Ullrich K.K."/>
            <person name="Murat F."/>
            <person name="Fuchs J."/>
            <person name="Jenkins J."/>
            <person name="Haas F.B."/>
            <person name="Piednoel M."/>
            <person name="Gundlach H."/>
            <person name="Van Bel M."/>
            <person name="Meyberg R."/>
            <person name="Vives C."/>
            <person name="Morata J."/>
            <person name="Symeonidi A."/>
            <person name="Hiss M."/>
            <person name="Muchero W."/>
            <person name="Kamisugi Y."/>
            <person name="Saleh O."/>
            <person name="Blanc G."/>
            <person name="Decker E.L."/>
            <person name="van Gessel N."/>
            <person name="Grimwood J."/>
            <person name="Hayes R.D."/>
            <person name="Graham S.W."/>
            <person name="Gunter L.E."/>
            <person name="McDaniel S.F."/>
            <person name="Hoernstein S.N.W."/>
            <person name="Larsson A."/>
            <person name="Li F.W."/>
            <person name="Perroud P.F."/>
            <person name="Phillips J."/>
            <person name="Ranjan P."/>
            <person name="Rokshar D.S."/>
            <person name="Rothfels C.J."/>
            <person name="Schneider L."/>
            <person name="Shu S."/>
            <person name="Stevenson D.W."/>
            <person name="Thummler F."/>
            <person name="Tillich M."/>
            <person name="Villarreal Aguilar J.C."/>
            <person name="Widiez T."/>
            <person name="Wong G.K."/>
            <person name="Wymore A."/>
            <person name="Zhang Y."/>
            <person name="Zimmer A.D."/>
            <person name="Quatrano R.S."/>
            <person name="Mayer K.F.X."/>
            <person name="Goodstein D."/>
            <person name="Casacuberta J.M."/>
            <person name="Vandepoele K."/>
            <person name="Reski R."/>
            <person name="Cuming A.C."/>
            <person name="Tuskan G.A."/>
            <person name="Maumus F."/>
            <person name="Salse J."/>
            <person name="Schmutz J."/>
            <person name="Rensing S.A."/>
        </authorList>
    </citation>
    <scope>NUCLEOTIDE SEQUENCE [LARGE SCALE GENOMIC DNA]</scope>
    <source>
        <strain evidence="2 3">cv. Gransden 2004</strain>
    </source>
</reference>
<dbReference type="GeneID" id="112295095"/>
<keyword evidence="3" id="KW-1185">Reference proteome</keyword>
<dbReference type="InterPro" id="IPR031985">
    <property type="entry name" value="DUF4787"/>
</dbReference>
<sequence length="136" mass="14877">MASSASASTLAVLLLFSLCLAFAHGTSIAVDHLMGGSDREIADRKVRCYQDIDNGLWGDACKASEIDKENCALACISSTCYNSVYGGDPVRFSLLQELFLEEGEIDLRRGRQFKACIQGLLKSERLAKVRSTTTYQ</sequence>
<dbReference type="EMBL" id="ABEU02000018">
    <property type="status" value="NOT_ANNOTATED_CDS"/>
    <property type="molecule type" value="Genomic_DNA"/>
</dbReference>
<dbReference type="Gramene" id="Pp3c18_1710V3.4">
    <property type="protein sequence ID" value="Pp3c18_1710V3.4"/>
    <property type="gene ID" value="Pp3c18_1710"/>
</dbReference>
<accession>A0A7I4BDP6</accession>
<evidence type="ECO:0000256" key="1">
    <source>
        <dbReference type="SAM" id="SignalP"/>
    </source>
</evidence>
<dbReference type="Pfam" id="PF16029">
    <property type="entry name" value="DUF4787"/>
    <property type="match status" value="1"/>
</dbReference>
<dbReference type="AlphaFoldDB" id="A0A7I4BDP6"/>